<accession>A0ABP8KF68</accession>
<feature type="transmembrane region" description="Helical" evidence="1">
    <location>
        <begin position="1050"/>
        <end position="1069"/>
    </location>
</feature>
<evidence type="ECO:0000313" key="3">
    <source>
        <dbReference type="Proteomes" id="UP001500945"/>
    </source>
</evidence>
<feature type="transmembrane region" description="Helical" evidence="1">
    <location>
        <begin position="921"/>
        <end position="940"/>
    </location>
</feature>
<reference evidence="3" key="1">
    <citation type="journal article" date="2019" name="Int. J. Syst. Evol. Microbiol.">
        <title>The Global Catalogue of Microorganisms (GCM) 10K type strain sequencing project: providing services to taxonomists for standard genome sequencing and annotation.</title>
        <authorList>
            <consortium name="The Broad Institute Genomics Platform"/>
            <consortium name="The Broad Institute Genome Sequencing Center for Infectious Disease"/>
            <person name="Wu L."/>
            <person name="Ma J."/>
        </authorList>
    </citation>
    <scope>NUCLEOTIDE SEQUENCE [LARGE SCALE GENOMIC DNA]</scope>
    <source>
        <strain evidence="3">JCM 17809</strain>
    </source>
</reference>
<feature type="transmembrane region" description="Helical" evidence="1">
    <location>
        <begin position="1081"/>
        <end position="1099"/>
    </location>
</feature>
<dbReference type="Proteomes" id="UP001500945">
    <property type="component" value="Unassembled WGS sequence"/>
</dbReference>
<protein>
    <recommendedName>
        <fullName evidence="4">Tetratricopeptide repeat protein</fullName>
    </recommendedName>
</protein>
<dbReference type="SUPFAM" id="SSF48452">
    <property type="entry name" value="TPR-like"/>
    <property type="match status" value="2"/>
</dbReference>
<evidence type="ECO:0000256" key="1">
    <source>
        <dbReference type="SAM" id="Phobius"/>
    </source>
</evidence>
<keyword evidence="3" id="KW-1185">Reference proteome</keyword>
<gene>
    <name evidence="2" type="ORF">GCM10023168_17910</name>
</gene>
<sequence>MTQLADGAPPDTAPRSVVARTGTVLVAAVLLGLVVVLAIAPAAALTASRLPQPLTAAQPDLPGDDLAPSTGIRTVPVGLPPGALVRTVQDVRPHAVDALGPEAADRLLAFLDAPADGFGWPSVGEVTNEYPYRFSAVDELLDGVDPARLGQGGATLGAALFLLAAQPETSGLDENAVRLAFAVLHRARAGGGCDAQLNLLALVASDAEVPDDAVDGERLAAEQACPGDPTPGWLSVQRALPSSLWLPEDTTTSALFVALFEEAEAKALALVRAHPRDPGVLATLGEVYLTTGMNLATPQPFTSRRAFRDADAVFARLLDTDETPTARLGAARAQLGLARPEAAARLAVAAADGPSHPARALQVAIAAEESSGRFREASAIGRRFAALGTAAFPEATAIVPLDPPLSLGWDVLTPARISLLGYGEGGGGGVVADEGFVPTFRDAPGLTDTAPSCPDWVWRRDALVAGDAAAAAQGWPEEFDDLDRSISGGACPDGARLRQQLDTELAGVLPPDVLTATERAAVETRFDDRQNLLRWAGDLAGARGAATRWAAHLGDETALAHQRLGEIAYLAKEYDESAAHFAEAAARWRVLSSRDDLAVAQSLLGRGAALLRAGRPDEAVPVLRPLVLQGAEGYGYQSTLNGGFTNAHAFARLSYFAASLLGDHELSVGMDRAAAEDYASALFWSDRLEGQVRFDAVRNSAAIAALDTGASTQALELSRAALAADPGSPVYLMTAAEVAHRRGDTDAAVRQNRGALASDPTNYPAANNLGVLLARRGDLAEASRVLRAAVAAEPAYALGWHNLGVVEGRRGPVHVLASQGALAEAASLDPAYADRPPRTSLDTTTYRTSLDVSKPLPEGWSFAESQRSAPAATVGLLAMALAGVGLVSLRGGVVPTGAKDWLEGVGSRLGRLRGVGRLRRPHWAVVATVVAFLLAFWREWLWPWTGLTYAVAVAALVGAAMVARVVVARRRAPVVPDPPEPRAAPVVVHATWPPGVLVALVAGALGSPLAPMPVVRTPAKEPRVAMAAPLVLAGLSLVLLLEAALWRTPLTTSLCLAAFVMAGSLLLPVEPLDGARAGRAGVVGAVGILGAVLLLGLGLV</sequence>
<dbReference type="RefSeq" id="WP_345204813.1">
    <property type="nucleotide sequence ID" value="NZ_BAABGM010000011.1"/>
</dbReference>
<keyword evidence="1" id="KW-0472">Membrane</keyword>
<feature type="transmembrane region" description="Helical" evidence="1">
    <location>
        <begin position="871"/>
        <end position="889"/>
    </location>
</feature>
<evidence type="ECO:0008006" key="4">
    <source>
        <dbReference type="Google" id="ProtNLM"/>
    </source>
</evidence>
<feature type="transmembrane region" description="Helical" evidence="1">
    <location>
        <begin position="946"/>
        <end position="967"/>
    </location>
</feature>
<dbReference type="Pfam" id="PF13424">
    <property type="entry name" value="TPR_12"/>
    <property type="match status" value="1"/>
</dbReference>
<comment type="caution">
    <text evidence="2">The sequence shown here is derived from an EMBL/GenBank/DDBJ whole genome shotgun (WGS) entry which is preliminary data.</text>
</comment>
<dbReference type="InterPro" id="IPR011990">
    <property type="entry name" value="TPR-like_helical_dom_sf"/>
</dbReference>
<keyword evidence="1" id="KW-1133">Transmembrane helix</keyword>
<organism evidence="2 3">
    <name type="scientific">Fodinibacter luteus</name>
    <dbReference type="NCBI Taxonomy" id="552064"/>
    <lineage>
        <taxon>Bacteria</taxon>
        <taxon>Bacillati</taxon>
        <taxon>Actinomycetota</taxon>
        <taxon>Actinomycetes</taxon>
        <taxon>Micrococcales</taxon>
        <taxon>Intrasporangiaceae</taxon>
        <taxon>Fodinibacter (ex Wang et al. 2009)</taxon>
    </lineage>
</organism>
<keyword evidence="1" id="KW-0812">Transmembrane</keyword>
<feature type="transmembrane region" description="Helical" evidence="1">
    <location>
        <begin position="24"/>
        <end position="45"/>
    </location>
</feature>
<dbReference type="EMBL" id="BAABGM010000011">
    <property type="protein sequence ID" value="GAA4404818.1"/>
    <property type="molecule type" value="Genomic_DNA"/>
</dbReference>
<evidence type="ECO:0000313" key="2">
    <source>
        <dbReference type="EMBL" id="GAA4404818.1"/>
    </source>
</evidence>
<feature type="transmembrane region" description="Helical" evidence="1">
    <location>
        <begin position="1024"/>
        <end position="1044"/>
    </location>
</feature>
<dbReference type="Gene3D" id="1.25.40.10">
    <property type="entry name" value="Tetratricopeptide repeat domain"/>
    <property type="match status" value="2"/>
</dbReference>
<name>A0ABP8KF68_9MICO</name>
<proteinExistence type="predicted"/>